<dbReference type="Proteomes" id="UP000363661">
    <property type="component" value="Unassembled WGS sequence"/>
</dbReference>
<dbReference type="PANTHER" id="PTHR45138:SF9">
    <property type="entry name" value="DIGUANYLATE CYCLASE DGCM-RELATED"/>
    <property type="match status" value="1"/>
</dbReference>
<keyword evidence="1" id="KW-1133">Transmembrane helix</keyword>
<proteinExistence type="predicted"/>
<evidence type="ECO:0000259" key="2">
    <source>
        <dbReference type="PROSITE" id="PS50887"/>
    </source>
</evidence>
<dbReference type="NCBIfam" id="TIGR00254">
    <property type="entry name" value="GGDEF"/>
    <property type="match status" value="1"/>
</dbReference>
<dbReference type="InterPro" id="IPR000160">
    <property type="entry name" value="GGDEF_dom"/>
</dbReference>
<keyword evidence="3" id="KW-0808">Transferase</keyword>
<dbReference type="Pfam" id="PF00990">
    <property type="entry name" value="GGDEF"/>
    <property type="match status" value="1"/>
</dbReference>
<evidence type="ECO:0000313" key="4">
    <source>
        <dbReference type="Proteomes" id="UP000363661"/>
    </source>
</evidence>
<dbReference type="AlphaFoldDB" id="A0A564T6T6"/>
<feature type="transmembrane region" description="Helical" evidence="1">
    <location>
        <begin position="220"/>
        <end position="240"/>
    </location>
</feature>
<dbReference type="SUPFAM" id="SSF55073">
    <property type="entry name" value="Nucleotide cyclase"/>
    <property type="match status" value="1"/>
</dbReference>
<feature type="transmembrane region" description="Helical" evidence="1">
    <location>
        <begin position="12"/>
        <end position="31"/>
    </location>
</feature>
<dbReference type="Gene3D" id="3.30.70.270">
    <property type="match status" value="1"/>
</dbReference>
<dbReference type="RefSeq" id="WP_243131456.1">
    <property type="nucleotide sequence ID" value="NZ_CABHNA010000041.1"/>
</dbReference>
<dbReference type="EMBL" id="CABHNA010000041">
    <property type="protein sequence ID" value="VUX03053.1"/>
    <property type="molecule type" value="Genomic_DNA"/>
</dbReference>
<dbReference type="PANTHER" id="PTHR45138">
    <property type="entry name" value="REGULATORY COMPONENTS OF SENSORY TRANSDUCTION SYSTEM"/>
    <property type="match status" value="1"/>
</dbReference>
<dbReference type="PROSITE" id="PS50887">
    <property type="entry name" value="GGDEF"/>
    <property type="match status" value="1"/>
</dbReference>
<dbReference type="InterPro" id="IPR029787">
    <property type="entry name" value="Nucleotide_cyclase"/>
</dbReference>
<dbReference type="SMART" id="SM00267">
    <property type="entry name" value="GGDEF"/>
    <property type="match status" value="1"/>
</dbReference>
<dbReference type="CDD" id="cd01949">
    <property type="entry name" value="GGDEF"/>
    <property type="match status" value="1"/>
</dbReference>
<dbReference type="GO" id="GO:0052621">
    <property type="term" value="F:diguanylate cyclase activity"/>
    <property type="evidence" value="ECO:0007669"/>
    <property type="project" value="UniProtKB-EC"/>
</dbReference>
<organism evidence="3 4">
    <name type="scientific">[Ruminococcus] torques</name>
    <dbReference type="NCBI Taxonomy" id="33039"/>
    <lineage>
        <taxon>Bacteria</taxon>
        <taxon>Bacillati</taxon>
        <taxon>Bacillota</taxon>
        <taxon>Clostridia</taxon>
        <taxon>Lachnospirales</taxon>
        <taxon>Lachnospiraceae</taxon>
        <taxon>Mediterraneibacter</taxon>
    </lineage>
</organism>
<dbReference type="InterPro" id="IPR043128">
    <property type="entry name" value="Rev_trsase/Diguanyl_cyclase"/>
</dbReference>
<keyword evidence="1" id="KW-0812">Transmembrane</keyword>
<name>A0A564T6T6_9FIRM</name>
<reference evidence="3 4" key="1">
    <citation type="submission" date="2019-07" db="EMBL/GenBank/DDBJ databases">
        <authorList>
            <person name="Hibberd C M."/>
            <person name="Gehrig L. J."/>
            <person name="Chang H.-W."/>
            <person name="Venkatesh S."/>
        </authorList>
    </citation>
    <scope>NUCLEOTIDE SEQUENCE [LARGE SCALE GENOMIC DNA]</scope>
    <source>
        <strain evidence="3">Ruminococcus_torques_SSTS_Bg7063</strain>
    </source>
</reference>
<gene>
    <name evidence="3" type="primary">ycdT</name>
    <name evidence="3" type="ORF">RTSSTS7063_01004</name>
</gene>
<dbReference type="EC" id="2.7.7.65" evidence="3"/>
<dbReference type="InterPro" id="IPR050469">
    <property type="entry name" value="Diguanylate_Cyclase"/>
</dbReference>
<feature type="domain" description="GGDEF" evidence="2">
    <location>
        <begin position="318"/>
        <end position="447"/>
    </location>
</feature>
<accession>A0A564T6T6</accession>
<evidence type="ECO:0000313" key="3">
    <source>
        <dbReference type="EMBL" id="VUX03053.1"/>
    </source>
</evidence>
<keyword evidence="4" id="KW-1185">Reference proteome</keyword>
<evidence type="ECO:0000256" key="1">
    <source>
        <dbReference type="SAM" id="Phobius"/>
    </source>
</evidence>
<sequence length="447" mass="51436">MKKKIKIQNTIYWSIVVTLIFTVLFIFICIFNQKQFHSFQESSQQYILCKDSVEQLEEGCDYLVEQARLYAMTGNEYYMDLYFREAHMTKRREHALKQLEEYFDGTQTFTSLKSALKSSGDLMSIDYYSMRLIADANGISEDSLQQEVAAVKLTDEDALLSSEEKLKKASSILCDNTYQALLVQTKANVANCTQSLLDYTQKKQNRAQIIFFDSFRNLKISTFLMVFLMLAFCFTIRHLIVKPLISYNECIRLGEIFPVLGAVELQNLAITYNQVYRENQQTQQLIRHQAEYDALTDCFNRRSFNKFLSLYETDAENHPFALILIDIDVFKSVNDTYGHAIGDVILKKVADYLKAAFRNNDYVCRIGGDEFAILMVEMTTDLQYTIKKKIDSVNQQLSLPEKGIPKVSLSAGVAFSDRENPGENIFEDADKALYKVKENGRNGCGFY</sequence>
<keyword evidence="1" id="KW-0472">Membrane</keyword>
<protein>
    <submittedName>
        <fullName evidence="3">Putative diguanylate cyclase YcdT</fullName>
        <ecNumber evidence="3">2.7.7.65</ecNumber>
    </submittedName>
</protein>
<keyword evidence="3" id="KW-0548">Nucleotidyltransferase</keyword>
<dbReference type="FunFam" id="3.30.70.270:FF:000001">
    <property type="entry name" value="Diguanylate cyclase domain protein"/>
    <property type="match status" value="1"/>
</dbReference>